<dbReference type="InterPro" id="IPR043155">
    <property type="entry name" value="VPS33_dom3b"/>
</dbReference>
<proteinExistence type="inferred from homology"/>
<evidence type="ECO:0000256" key="1">
    <source>
        <dbReference type="ARBA" id="ARBA00009884"/>
    </source>
</evidence>
<dbReference type="InterPro" id="IPR027482">
    <property type="entry name" value="Sec1-like_dom2"/>
</dbReference>
<evidence type="ECO:0000256" key="2">
    <source>
        <dbReference type="SAM" id="MobiDB-lite"/>
    </source>
</evidence>
<gene>
    <name evidence="3" type="primary">VPS33A</name>
    <name evidence="3" type="ORF">GZH46_00351</name>
</gene>
<dbReference type="PANTHER" id="PTHR11679">
    <property type="entry name" value="VESICLE PROTEIN SORTING-ASSOCIATED"/>
    <property type="match status" value="1"/>
</dbReference>
<comment type="similarity">
    <text evidence="1">Belongs to the STXBP/unc-18/SEC1 family.</text>
</comment>
<comment type="caution">
    <text evidence="3">The sequence shown here is derived from an EMBL/GenBank/DDBJ whole genome shotgun (WGS) entry which is preliminary data.</text>
</comment>
<accession>A0ABQ7SCE2</accession>
<protein>
    <submittedName>
        <fullName evidence="3">Vacuolar protein sorting-associated protein 33A</fullName>
    </submittedName>
</protein>
<feature type="region of interest" description="Disordered" evidence="2">
    <location>
        <begin position="544"/>
        <end position="569"/>
    </location>
</feature>
<dbReference type="InterPro" id="IPR036045">
    <property type="entry name" value="Sec1-like_sf"/>
</dbReference>
<feature type="compositionally biased region" description="Basic and acidic residues" evidence="2">
    <location>
        <begin position="267"/>
        <end position="283"/>
    </location>
</feature>
<feature type="compositionally biased region" description="Polar residues" evidence="2">
    <location>
        <begin position="544"/>
        <end position="555"/>
    </location>
</feature>
<name>A0ABQ7SCE2_9ACAR</name>
<evidence type="ECO:0000313" key="4">
    <source>
        <dbReference type="Proteomes" id="UP000825002"/>
    </source>
</evidence>
<organism evidence="3 4">
    <name type="scientific">Fragariocoptes setiger</name>
    <dbReference type="NCBI Taxonomy" id="1670756"/>
    <lineage>
        <taxon>Eukaryota</taxon>
        <taxon>Metazoa</taxon>
        <taxon>Ecdysozoa</taxon>
        <taxon>Arthropoda</taxon>
        <taxon>Chelicerata</taxon>
        <taxon>Arachnida</taxon>
        <taxon>Acari</taxon>
        <taxon>Acariformes</taxon>
        <taxon>Trombidiformes</taxon>
        <taxon>Prostigmata</taxon>
        <taxon>Eupodina</taxon>
        <taxon>Eriophyoidea</taxon>
        <taxon>Phytoptidae</taxon>
        <taxon>Fragariocoptes</taxon>
    </lineage>
</organism>
<dbReference type="Gene3D" id="1.25.40.850">
    <property type="match status" value="1"/>
</dbReference>
<dbReference type="Pfam" id="PF00995">
    <property type="entry name" value="Sec1"/>
    <property type="match status" value="1"/>
</dbReference>
<dbReference type="InterPro" id="IPR043154">
    <property type="entry name" value="Sec-1-like_dom1"/>
</dbReference>
<dbReference type="InterPro" id="IPR001619">
    <property type="entry name" value="Sec1-like"/>
</dbReference>
<dbReference type="Proteomes" id="UP000825002">
    <property type="component" value="Unassembled WGS sequence"/>
</dbReference>
<feature type="region of interest" description="Disordered" evidence="2">
    <location>
        <begin position="267"/>
        <end position="288"/>
    </location>
</feature>
<dbReference type="EMBL" id="JAIFTH010000033">
    <property type="protein sequence ID" value="KAG9511091.1"/>
    <property type="molecule type" value="Genomic_DNA"/>
</dbReference>
<evidence type="ECO:0000313" key="3">
    <source>
        <dbReference type="EMBL" id="KAG9511091.1"/>
    </source>
</evidence>
<dbReference type="Gene3D" id="3.40.50.1910">
    <property type="match status" value="2"/>
</dbReference>
<keyword evidence="4" id="KW-1185">Reference proteome</keyword>
<dbReference type="SUPFAM" id="SSF56815">
    <property type="entry name" value="Sec1/munc18-like (SM) proteins"/>
    <property type="match status" value="1"/>
</dbReference>
<dbReference type="Gene3D" id="3.40.50.2060">
    <property type="match status" value="1"/>
</dbReference>
<reference evidence="3 4" key="1">
    <citation type="submission" date="2020-10" db="EMBL/GenBank/DDBJ databases">
        <authorList>
            <person name="Klimov P.B."/>
            <person name="Dyachkov S.M."/>
            <person name="Chetverikov P.E."/>
        </authorList>
    </citation>
    <scope>NUCLEOTIDE SEQUENCE [LARGE SCALE GENOMIC DNA]</scope>
    <source>
        <strain evidence="3">BMOC 18-1129-001#AD2665</strain>
        <tissue evidence="3">Entire mites</tissue>
    </source>
</reference>
<sequence>MRASRVNSEVLKLNARKKLLQFFDKYEGTKTIIWDENLSGPFGLIANYPLLKERDVVQMFKLEAGKVMCEKITDHYIYLVRKDWGNMRFIADNLLKADKMFLKNTTLVFVPQRCHSREMYLKQNLKVDLDNINAIDELDIELFVIDTDVLSMENDAVYREIHVEGDPTSMHHIVNSIIKIEEEYGIIPRIYGQGDAAKQVANMLVKRGISVDEATANKSSSIDSLLLIDRKIDLVPILLTQLTYEGLLDELFDIRYGTITLPSDKFVSNDDKSASRDNAESEGPKIPSTRKFELKSSDELYTRLRDCHINGSWSTLKISALQLQAQYDDSQVEGKSVHEIRKIVSRVPYLKAAKRSQATQTAIAELIKESILRNEFTHSLRLEHELLQQELSHKVHPDIKLKLLRHDSYHSVLRLVCLQSVVSGGLKTKVANEYKEDIIDNYGVDFYFLLCNLEKAGALMIQNNSSTTLSEKVTGGQPKSSYGMIKRAFNLIKEDVQEVNPDHISYVYGGCAPVSVCLAKSIVQPGIGWRAMSDNLRLLPGPTVETTQRLSSPSSRHQRRNSISSANSSNDDHRTVLVYFIGGCTFAEISALRFLSQQEENNCEFIVATTKIVNGRTFIDSLNSQCF</sequence>